<protein>
    <submittedName>
        <fullName evidence="1">Uncharacterized protein</fullName>
    </submittedName>
</protein>
<evidence type="ECO:0000313" key="1">
    <source>
        <dbReference type="EMBL" id="KAK3776364.1"/>
    </source>
</evidence>
<organism evidence="1 2">
    <name type="scientific">Elysia crispata</name>
    <name type="common">lettuce slug</name>
    <dbReference type="NCBI Taxonomy" id="231223"/>
    <lineage>
        <taxon>Eukaryota</taxon>
        <taxon>Metazoa</taxon>
        <taxon>Spiralia</taxon>
        <taxon>Lophotrochozoa</taxon>
        <taxon>Mollusca</taxon>
        <taxon>Gastropoda</taxon>
        <taxon>Heterobranchia</taxon>
        <taxon>Euthyneura</taxon>
        <taxon>Panpulmonata</taxon>
        <taxon>Sacoglossa</taxon>
        <taxon>Placobranchoidea</taxon>
        <taxon>Plakobranchidae</taxon>
        <taxon>Elysia</taxon>
    </lineage>
</organism>
<dbReference type="EMBL" id="JAWDGP010003217">
    <property type="protein sequence ID" value="KAK3776364.1"/>
    <property type="molecule type" value="Genomic_DNA"/>
</dbReference>
<accession>A0AAE0ZVE9</accession>
<dbReference type="AlphaFoldDB" id="A0AAE0ZVE9"/>
<reference evidence="1" key="1">
    <citation type="journal article" date="2023" name="G3 (Bethesda)">
        <title>A reference genome for the long-term kleptoplast-retaining sea slug Elysia crispata morphotype clarki.</title>
        <authorList>
            <person name="Eastman K.E."/>
            <person name="Pendleton A.L."/>
            <person name="Shaikh M.A."/>
            <person name="Suttiyut T."/>
            <person name="Ogas R."/>
            <person name="Tomko P."/>
            <person name="Gavelis G."/>
            <person name="Widhalm J.R."/>
            <person name="Wisecaver J.H."/>
        </authorList>
    </citation>
    <scope>NUCLEOTIDE SEQUENCE</scope>
    <source>
        <strain evidence="1">ECLA1</strain>
    </source>
</reference>
<sequence>MDQVGQKTWVKSAVKVSAELELEVLCLSRKLYDVKRSTRHWHRSRFVSSSNYLPLILVRLYGGEKSGRNTSPLSREQEETDCIEVEITRDLIFETSVECRRLLRMGVVEILPGSSWRRISSLLEQVNCMTQPNVNFRHGRVTGTEGFRELSRSTHRAMIQLKSLCRKPG</sequence>
<keyword evidence="2" id="KW-1185">Reference proteome</keyword>
<name>A0AAE0ZVE9_9GAST</name>
<proteinExistence type="predicted"/>
<comment type="caution">
    <text evidence="1">The sequence shown here is derived from an EMBL/GenBank/DDBJ whole genome shotgun (WGS) entry which is preliminary data.</text>
</comment>
<gene>
    <name evidence="1" type="ORF">RRG08_059151</name>
</gene>
<dbReference type="Proteomes" id="UP001283361">
    <property type="component" value="Unassembled WGS sequence"/>
</dbReference>
<evidence type="ECO:0000313" key="2">
    <source>
        <dbReference type="Proteomes" id="UP001283361"/>
    </source>
</evidence>